<keyword evidence="2" id="KW-1185">Reference proteome</keyword>
<sequence length="95" mass="10578">MGRVAAGGKQEWLIRPLDSALNAHAVVFRAVTPTNSYHSLYNTSTLFSSPYPPRASFVASDPTSHTKNSPDAWSRDLFWHQTPDRAPEPCFYLVA</sequence>
<reference evidence="1 2" key="1">
    <citation type="journal article" date="2021" name="Elife">
        <title>Chloroplast acquisition without the gene transfer in kleptoplastic sea slugs, Plakobranchus ocellatus.</title>
        <authorList>
            <person name="Maeda T."/>
            <person name="Takahashi S."/>
            <person name="Yoshida T."/>
            <person name="Shimamura S."/>
            <person name="Takaki Y."/>
            <person name="Nagai Y."/>
            <person name="Toyoda A."/>
            <person name="Suzuki Y."/>
            <person name="Arimoto A."/>
            <person name="Ishii H."/>
            <person name="Satoh N."/>
            <person name="Nishiyama T."/>
            <person name="Hasebe M."/>
            <person name="Maruyama T."/>
            <person name="Minagawa J."/>
            <person name="Obokata J."/>
            <person name="Shigenobu S."/>
        </authorList>
    </citation>
    <scope>NUCLEOTIDE SEQUENCE [LARGE SCALE GENOMIC DNA]</scope>
</reference>
<dbReference type="Proteomes" id="UP000762676">
    <property type="component" value="Unassembled WGS sequence"/>
</dbReference>
<accession>A0AAV4HGI5</accession>
<comment type="caution">
    <text evidence="1">The sequence shown here is derived from an EMBL/GenBank/DDBJ whole genome shotgun (WGS) entry which is preliminary data.</text>
</comment>
<evidence type="ECO:0000313" key="2">
    <source>
        <dbReference type="Proteomes" id="UP000762676"/>
    </source>
</evidence>
<dbReference type="EMBL" id="BMAT01002019">
    <property type="protein sequence ID" value="GFR97272.1"/>
    <property type="molecule type" value="Genomic_DNA"/>
</dbReference>
<protein>
    <submittedName>
        <fullName evidence="1">Uncharacterized protein</fullName>
    </submittedName>
</protein>
<gene>
    <name evidence="1" type="ORF">ElyMa_000989200</name>
</gene>
<evidence type="ECO:0000313" key="1">
    <source>
        <dbReference type="EMBL" id="GFR97272.1"/>
    </source>
</evidence>
<name>A0AAV4HGI5_9GAST</name>
<dbReference type="AlphaFoldDB" id="A0AAV4HGI5"/>
<proteinExistence type="predicted"/>
<organism evidence="1 2">
    <name type="scientific">Elysia marginata</name>
    <dbReference type="NCBI Taxonomy" id="1093978"/>
    <lineage>
        <taxon>Eukaryota</taxon>
        <taxon>Metazoa</taxon>
        <taxon>Spiralia</taxon>
        <taxon>Lophotrochozoa</taxon>
        <taxon>Mollusca</taxon>
        <taxon>Gastropoda</taxon>
        <taxon>Heterobranchia</taxon>
        <taxon>Euthyneura</taxon>
        <taxon>Panpulmonata</taxon>
        <taxon>Sacoglossa</taxon>
        <taxon>Placobranchoidea</taxon>
        <taxon>Plakobranchidae</taxon>
        <taxon>Elysia</taxon>
    </lineage>
</organism>